<organism evidence="1 2">
    <name type="scientific">Pseudomonas syringae</name>
    <dbReference type="NCBI Taxonomy" id="317"/>
    <lineage>
        <taxon>Bacteria</taxon>
        <taxon>Pseudomonadati</taxon>
        <taxon>Pseudomonadota</taxon>
        <taxon>Gammaproteobacteria</taxon>
        <taxon>Pseudomonadales</taxon>
        <taxon>Pseudomonadaceae</taxon>
        <taxon>Pseudomonas</taxon>
    </lineage>
</organism>
<dbReference type="RefSeq" id="WP_047575840.1">
    <property type="nucleotide sequence ID" value="NZ_JPQT01000108.1"/>
</dbReference>
<dbReference type="AlphaFoldDB" id="A0A085V5I2"/>
<name>A0A085V5I2_PSESX</name>
<comment type="caution">
    <text evidence="1">The sequence shown here is derived from an EMBL/GenBank/DDBJ whole genome shotgun (WGS) entry which is preliminary data.</text>
</comment>
<proteinExistence type="predicted"/>
<dbReference type="Proteomes" id="UP000028643">
    <property type="component" value="Unassembled WGS sequence"/>
</dbReference>
<evidence type="ECO:0008006" key="3">
    <source>
        <dbReference type="Google" id="ProtNLM"/>
    </source>
</evidence>
<reference evidence="1 2" key="1">
    <citation type="submission" date="2014-07" db="EMBL/GenBank/DDBJ databases">
        <title>Draft Genome Sequences of Environmental Pseudomonas syringae strains.</title>
        <authorList>
            <person name="Baltrus D.A."/>
            <person name="Berge O."/>
            <person name="Morris C."/>
        </authorList>
    </citation>
    <scope>NUCLEOTIDE SEQUENCE [LARGE SCALE GENOMIC DNA]</scope>
    <source>
        <strain evidence="1 2">CEB003</strain>
    </source>
</reference>
<protein>
    <recommendedName>
        <fullName evidence="3">Nuclear transport factor 2 family protein</fullName>
    </recommendedName>
</protein>
<dbReference type="EMBL" id="JPQT01000108">
    <property type="protein sequence ID" value="KFE50695.1"/>
    <property type="molecule type" value="Genomic_DNA"/>
</dbReference>
<accession>A0A085V5I2</accession>
<sequence length="108" mass="11807">MSFTMDPAIQAYFASETAECVDELETIFAPDAAVTDEETAHCGIEAIKAWKQAAKQKYRYTVEPLDGRVSNTGIVVNARLAGTFPGSPAVVTYTFGMQRGKIQTLEIR</sequence>
<evidence type="ECO:0000313" key="1">
    <source>
        <dbReference type="EMBL" id="KFE50695.1"/>
    </source>
</evidence>
<dbReference type="Gene3D" id="3.10.450.50">
    <property type="match status" value="1"/>
</dbReference>
<dbReference type="InterPro" id="IPR032710">
    <property type="entry name" value="NTF2-like_dom_sf"/>
</dbReference>
<gene>
    <name evidence="1" type="ORF">IV02_14770</name>
</gene>
<dbReference type="PATRIC" id="fig|317.174.peg.3020"/>
<evidence type="ECO:0000313" key="2">
    <source>
        <dbReference type="Proteomes" id="UP000028643"/>
    </source>
</evidence>
<dbReference type="SUPFAM" id="SSF54427">
    <property type="entry name" value="NTF2-like"/>
    <property type="match status" value="1"/>
</dbReference>